<feature type="region of interest" description="Disordered" evidence="1">
    <location>
        <begin position="28"/>
        <end position="176"/>
    </location>
</feature>
<feature type="compositionally biased region" description="Gly residues" evidence="1">
    <location>
        <begin position="126"/>
        <end position="144"/>
    </location>
</feature>
<dbReference type="AlphaFoldDB" id="A0AAD5S444"/>
<comment type="caution">
    <text evidence="2">The sequence shown here is derived from an EMBL/GenBank/DDBJ whole genome shotgun (WGS) entry which is preliminary data.</text>
</comment>
<keyword evidence="3" id="KW-1185">Reference proteome</keyword>
<organism evidence="2 3">
    <name type="scientific">Rhizophlyctis rosea</name>
    <dbReference type="NCBI Taxonomy" id="64517"/>
    <lineage>
        <taxon>Eukaryota</taxon>
        <taxon>Fungi</taxon>
        <taxon>Fungi incertae sedis</taxon>
        <taxon>Chytridiomycota</taxon>
        <taxon>Chytridiomycota incertae sedis</taxon>
        <taxon>Chytridiomycetes</taxon>
        <taxon>Rhizophlyctidales</taxon>
        <taxon>Rhizophlyctidaceae</taxon>
        <taxon>Rhizophlyctis</taxon>
    </lineage>
</organism>
<accession>A0AAD5S444</accession>
<dbReference type="Proteomes" id="UP001212841">
    <property type="component" value="Unassembled WGS sequence"/>
</dbReference>
<evidence type="ECO:0000256" key="1">
    <source>
        <dbReference type="SAM" id="MobiDB-lite"/>
    </source>
</evidence>
<sequence>MKSQPDDPDVFLTKAEISIHKVRSLVSSWLPPPTAADRKADEEAAKRASQSELSLYATNRETSRRNASALHRSIAGTKSSIGLSDAGVSAKPPNKYATIKKSTTSKKQEDSESEEERKGESKKNGKGGGIGVGVGGGGGGGGGKGGKKRTADVLSEYLDKSGKKKKKKKKSAGGDA</sequence>
<name>A0AAD5S444_9FUNG</name>
<proteinExistence type="predicted"/>
<gene>
    <name evidence="2" type="ORF">HK097_001710</name>
</gene>
<reference evidence="2" key="1">
    <citation type="submission" date="2020-05" db="EMBL/GenBank/DDBJ databases">
        <title>Phylogenomic resolution of chytrid fungi.</title>
        <authorList>
            <person name="Stajich J.E."/>
            <person name="Amses K."/>
            <person name="Simmons R."/>
            <person name="Seto K."/>
            <person name="Myers J."/>
            <person name="Bonds A."/>
            <person name="Quandt C.A."/>
            <person name="Barry K."/>
            <person name="Liu P."/>
            <person name="Grigoriev I."/>
            <person name="Longcore J.E."/>
            <person name="James T.Y."/>
        </authorList>
    </citation>
    <scope>NUCLEOTIDE SEQUENCE</scope>
    <source>
        <strain evidence="2">JEL0318</strain>
    </source>
</reference>
<feature type="compositionally biased region" description="Basic and acidic residues" evidence="1">
    <location>
        <begin position="106"/>
        <end position="123"/>
    </location>
</feature>
<feature type="compositionally biased region" description="Basic and acidic residues" evidence="1">
    <location>
        <begin position="36"/>
        <end position="46"/>
    </location>
</feature>
<feature type="compositionally biased region" description="Basic residues" evidence="1">
    <location>
        <begin position="162"/>
        <end position="176"/>
    </location>
</feature>
<protein>
    <submittedName>
        <fullName evidence="2">Uncharacterized protein</fullName>
    </submittedName>
</protein>
<evidence type="ECO:0000313" key="2">
    <source>
        <dbReference type="EMBL" id="KAJ3043551.1"/>
    </source>
</evidence>
<feature type="compositionally biased region" description="Polar residues" evidence="1">
    <location>
        <begin position="50"/>
        <end position="60"/>
    </location>
</feature>
<dbReference type="EMBL" id="JADGJD010001347">
    <property type="protein sequence ID" value="KAJ3043551.1"/>
    <property type="molecule type" value="Genomic_DNA"/>
</dbReference>
<evidence type="ECO:0000313" key="3">
    <source>
        <dbReference type="Proteomes" id="UP001212841"/>
    </source>
</evidence>